<dbReference type="PROSITE" id="PS00067">
    <property type="entry name" value="3HCDH"/>
    <property type="match status" value="1"/>
</dbReference>
<evidence type="ECO:0000256" key="9">
    <source>
        <dbReference type="ARBA" id="ARBA00023098"/>
    </source>
</evidence>
<keyword evidence="6" id="KW-0442">Lipid degradation</keyword>
<dbReference type="AlphaFoldDB" id="A0A7M1S6K6"/>
<dbReference type="GO" id="GO:0016509">
    <property type="term" value="F:long-chain (3S)-3-hydroxyacyl-CoA dehydrogenase (NAD+) activity"/>
    <property type="evidence" value="ECO:0007669"/>
    <property type="project" value="TreeGrafter"/>
</dbReference>
<dbReference type="GO" id="GO:0006635">
    <property type="term" value="P:fatty acid beta-oxidation"/>
    <property type="evidence" value="ECO:0007669"/>
    <property type="project" value="UniProtKB-UniPathway"/>
</dbReference>
<evidence type="ECO:0000259" key="14">
    <source>
        <dbReference type="Pfam" id="PF00725"/>
    </source>
</evidence>
<dbReference type="FunFam" id="3.90.226.10:FF:000011">
    <property type="entry name" value="Fatty acid oxidation complex subunit alpha"/>
    <property type="match status" value="1"/>
</dbReference>
<evidence type="ECO:0000256" key="6">
    <source>
        <dbReference type="ARBA" id="ARBA00022963"/>
    </source>
</evidence>
<comment type="similarity">
    <text evidence="2">In the central section; belongs to the 3-hydroxyacyl-CoA dehydrogenase family.</text>
</comment>
<evidence type="ECO:0000313" key="16">
    <source>
        <dbReference type="EMBL" id="QOR62742.1"/>
    </source>
</evidence>
<keyword evidence="16" id="KW-0413">Isomerase</keyword>
<reference evidence="16 17" key="1">
    <citation type="submission" date="2020-10" db="EMBL/GenBank/DDBJ databases">
        <title>The genome of sulfurovum sp.</title>
        <authorList>
            <person name="Xie S."/>
            <person name="Shao Z."/>
            <person name="Jiang L."/>
        </authorList>
    </citation>
    <scope>NUCLEOTIDE SEQUENCE [LARGE SCALE GENOMIC DNA]</scope>
    <source>
        <strain evidence="16 17">ST-419</strain>
    </source>
</reference>
<proteinExistence type="inferred from homology"/>
<keyword evidence="17" id="KW-1185">Reference proteome</keyword>
<dbReference type="InterPro" id="IPR029045">
    <property type="entry name" value="ClpP/crotonase-like_dom_sf"/>
</dbReference>
<dbReference type="Pfam" id="PF00378">
    <property type="entry name" value="ECH_1"/>
    <property type="match status" value="1"/>
</dbReference>
<evidence type="ECO:0000256" key="2">
    <source>
        <dbReference type="ARBA" id="ARBA00007005"/>
    </source>
</evidence>
<evidence type="ECO:0000256" key="12">
    <source>
        <dbReference type="ARBA" id="ARBA00049556"/>
    </source>
</evidence>
<comment type="pathway">
    <text evidence="1">Lipid metabolism; fatty acid beta-oxidation.</text>
</comment>
<keyword evidence="7" id="KW-0560">Oxidoreductase</keyword>
<dbReference type="InterPro" id="IPR018376">
    <property type="entry name" value="Enoyl-CoA_hyd/isom_CS"/>
</dbReference>
<evidence type="ECO:0000256" key="3">
    <source>
        <dbReference type="ARBA" id="ARBA00008750"/>
    </source>
</evidence>
<dbReference type="EC" id="4.2.1.17" evidence="4"/>
<feature type="domain" description="3-hydroxyacyl-CoA dehydrogenase C-terminal" evidence="14">
    <location>
        <begin position="499"/>
        <end position="590"/>
    </location>
</feature>
<dbReference type="RefSeq" id="WP_197549561.1">
    <property type="nucleotide sequence ID" value="NZ_CP063164.1"/>
</dbReference>
<dbReference type="KEGG" id="sinu:IMZ28_04535"/>
<feature type="domain" description="3-hydroxyacyl-CoA dehydrogenase NAD binding" evidence="15">
    <location>
        <begin position="319"/>
        <end position="497"/>
    </location>
</feature>
<dbReference type="InterPro" id="IPR008927">
    <property type="entry name" value="6-PGluconate_DH-like_C_sf"/>
</dbReference>
<dbReference type="SUPFAM" id="SSF48179">
    <property type="entry name" value="6-phosphogluconate dehydrogenase C-terminal domain-like"/>
    <property type="match status" value="2"/>
</dbReference>
<dbReference type="Pfam" id="PF02737">
    <property type="entry name" value="3HCDH_N"/>
    <property type="match status" value="1"/>
</dbReference>
<evidence type="ECO:0000256" key="1">
    <source>
        <dbReference type="ARBA" id="ARBA00005005"/>
    </source>
</evidence>
<dbReference type="PANTHER" id="PTHR43612:SF3">
    <property type="entry name" value="TRIFUNCTIONAL ENZYME SUBUNIT ALPHA, MITOCHONDRIAL"/>
    <property type="match status" value="1"/>
</dbReference>
<dbReference type="InterPro" id="IPR036291">
    <property type="entry name" value="NAD(P)-bd_dom_sf"/>
</dbReference>
<dbReference type="CDD" id="cd06558">
    <property type="entry name" value="crotonase-like"/>
    <property type="match status" value="1"/>
</dbReference>
<keyword evidence="11" id="KW-0511">Multifunctional enzyme</keyword>
<evidence type="ECO:0000256" key="4">
    <source>
        <dbReference type="ARBA" id="ARBA00012076"/>
    </source>
</evidence>
<dbReference type="EMBL" id="CP063164">
    <property type="protein sequence ID" value="QOR62742.1"/>
    <property type="molecule type" value="Genomic_DNA"/>
</dbReference>
<dbReference type="InterPro" id="IPR006180">
    <property type="entry name" value="3-OHacyl-CoA_DH_CS"/>
</dbReference>
<keyword evidence="9" id="KW-0443">Lipid metabolism</keyword>
<comment type="similarity">
    <text evidence="3">In the N-terminal section; belongs to the enoyl-CoA hydratase/isomerase family.</text>
</comment>
<dbReference type="InterPro" id="IPR006108">
    <property type="entry name" value="3HC_DH_C"/>
</dbReference>
<comment type="similarity">
    <text evidence="13">Belongs to the enoyl-CoA hydratase/isomerase family.</text>
</comment>
<dbReference type="Gene3D" id="3.90.226.10">
    <property type="entry name" value="2-enoyl-CoA Hydratase, Chain A, domain 1"/>
    <property type="match status" value="1"/>
</dbReference>
<evidence type="ECO:0000256" key="7">
    <source>
        <dbReference type="ARBA" id="ARBA00023002"/>
    </source>
</evidence>
<accession>A0A7M1S6K6</accession>
<protein>
    <recommendedName>
        <fullName evidence="4">enoyl-CoA hydratase</fullName>
        <ecNumber evidence="4">4.2.1.17</ecNumber>
    </recommendedName>
</protein>
<dbReference type="PROSITE" id="PS00166">
    <property type="entry name" value="ENOYL_COA_HYDRATASE"/>
    <property type="match status" value="1"/>
</dbReference>
<name>A0A7M1S6K6_9BACT</name>
<sequence length="709" mass="78537">MNNVETKNFKFHMHENGIATLIFDTPGTTVNVLSFEVLYEFDELLRQFEIDKSIKALFIESAKEGIFIAGADIHEIEALKEKSDILEKLEHGQAILNRLEDLPFPTVAVIDGACLGGGLELAMACDYRIVSNDPHTRIGLPEVSLGIIPGLGGTQRLPLLVGFSKAIELITASKRLKGDKALKLGLVDASVPSGYLGFKKEVYSREILAGRLKKKAAGREHGIKWYEMLFPVRMFIGMMARRAVLKQTDGHYPAPIRAVDVVEKTLSLPLEEGLRMEREAFAPLAISEISKNLIGLFFTSEALKKEPFSAAKAKPLRSAAVIGVGTMGSGIAWVLAQADIPLRLGARKMGSISRAIARMMNSFESLRLRGRLTGREIGLKMDRVTYASDMEGFEKCDIVIEAVSEDAVLKQQIFSSIEERVGDDAVIVTNTSSLAITDLLKEAKYPERFAGMHFFNPVSKMPLVEVIAGEKTSDETIATVVALARRLGKIPIKVGECAGFLVNRILLPYLNESAKMFEEGESIERIDRLLKEFGMPMGPFILADEVGIDIGEKVSNILYEAYGERMFPSQILSTMVEKKWLGKKTGRGFYLHKKRKRSVNDLLNVLQRHGTALEEGVIRDRAILIMVNEAARCLEEKVVANARYLDMAMVMGTGFPAFRGGVLRYADSRGAADIVVTLKNLEEQFGDRFAPTSLLVKMAEEDKMFYKEV</sequence>
<dbReference type="GO" id="GO:0070403">
    <property type="term" value="F:NAD+ binding"/>
    <property type="evidence" value="ECO:0007669"/>
    <property type="project" value="InterPro"/>
</dbReference>
<organism evidence="16 17">
    <name type="scientific">Sulfurovum indicum</name>
    <dbReference type="NCBI Taxonomy" id="2779528"/>
    <lineage>
        <taxon>Bacteria</taxon>
        <taxon>Pseudomonadati</taxon>
        <taxon>Campylobacterota</taxon>
        <taxon>Epsilonproteobacteria</taxon>
        <taxon>Campylobacterales</taxon>
        <taxon>Sulfurovaceae</taxon>
        <taxon>Sulfurovum</taxon>
    </lineage>
</organism>
<dbReference type="GO" id="GO:0016853">
    <property type="term" value="F:isomerase activity"/>
    <property type="evidence" value="ECO:0007669"/>
    <property type="project" value="UniProtKB-KW"/>
</dbReference>
<comment type="catalytic activity">
    <reaction evidence="12">
        <text>a (3S)-3-hydroxyacyl-CoA + NAD(+) = a 3-oxoacyl-CoA + NADH + H(+)</text>
        <dbReference type="Rhea" id="RHEA:22432"/>
        <dbReference type="ChEBI" id="CHEBI:15378"/>
        <dbReference type="ChEBI" id="CHEBI:57318"/>
        <dbReference type="ChEBI" id="CHEBI:57540"/>
        <dbReference type="ChEBI" id="CHEBI:57945"/>
        <dbReference type="ChEBI" id="CHEBI:90726"/>
        <dbReference type="EC" id="1.1.1.35"/>
    </reaction>
</comment>
<dbReference type="InterPro" id="IPR050136">
    <property type="entry name" value="FA_oxidation_alpha_subunit"/>
</dbReference>
<keyword evidence="10" id="KW-0456">Lyase</keyword>
<dbReference type="Proteomes" id="UP000595074">
    <property type="component" value="Chromosome"/>
</dbReference>
<feature type="domain" description="3-hydroxyacyl-CoA dehydrogenase C-terminal" evidence="14">
    <location>
        <begin position="618"/>
        <end position="704"/>
    </location>
</feature>
<dbReference type="InterPro" id="IPR001753">
    <property type="entry name" value="Enoyl-CoA_hydra/iso"/>
</dbReference>
<evidence type="ECO:0000259" key="15">
    <source>
        <dbReference type="Pfam" id="PF02737"/>
    </source>
</evidence>
<evidence type="ECO:0000313" key="17">
    <source>
        <dbReference type="Proteomes" id="UP000595074"/>
    </source>
</evidence>
<keyword evidence="5" id="KW-0276">Fatty acid metabolism</keyword>
<evidence type="ECO:0000256" key="11">
    <source>
        <dbReference type="ARBA" id="ARBA00023268"/>
    </source>
</evidence>
<dbReference type="PANTHER" id="PTHR43612">
    <property type="entry name" value="TRIFUNCTIONAL ENZYME SUBUNIT ALPHA"/>
    <property type="match status" value="1"/>
</dbReference>
<evidence type="ECO:0000256" key="5">
    <source>
        <dbReference type="ARBA" id="ARBA00022832"/>
    </source>
</evidence>
<keyword evidence="8" id="KW-0520">NAD</keyword>
<evidence type="ECO:0000256" key="13">
    <source>
        <dbReference type="RuleBase" id="RU003707"/>
    </source>
</evidence>
<dbReference type="SUPFAM" id="SSF52096">
    <property type="entry name" value="ClpP/crotonase"/>
    <property type="match status" value="1"/>
</dbReference>
<evidence type="ECO:0000256" key="8">
    <source>
        <dbReference type="ARBA" id="ARBA00023027"/>
    </source>
</evidence>
<dbReference type="UniPathway" id="UPA00659"/>
<dbReference type="Gene3D" id="3.40.50.720">
    <property type="entry name" value="NAD(P)-binding Rossmann-like Domain"/>
    <property type="match status" value="1"/>
</dbReference>
<evidence type="ECO:0000256" key="10">
    <source>
        <dbReference type="ARBA" id="ARBA00023239"/>
    </source>
</evidence>
<dbReference type="GO" id="GO:0004300">
    <property type="term" value="F:enoyl-CoA hydratase activity"/>
    <property type="evidence" value="ECO:0007669"/>
    <property type="project" value="UniProtKB-EC"/>
</dbReference>
<gene>
    <name evidence="16" type="ORF">IMZ28_04535</name>
</gene>
<dbReference type="SUPFAM" id="SSF51735">
    <property type="entry name" value="NAD(P)-binding Rossmann-fold domains"/>
    <property type="match status" value="1"/>
</dbReference>
<dbReference type="FunFam" id="3.40.50.720:FF:000009">
    <property type="entry name" value="Fatty oxidation complex, alpha subunit"/>
    <property type="match status" value="1"/>
</dbReference>
<dbReference type="Pfam" id="PF00725">
    <property type="entry name" value="3HCDH"/>
    <property type="match status" value="2"/>
</dbReference>
<dbReference type="Gene3D" id="1.10.1040.50">
    <property type="match status" value="1"/>
</dbReference>
<dbReference type="InterPro" id="IPR006176">
    <property type="entry name" value="3-OHacyl-CoA_DH_NAD-bd"/>
</dbReference>